<evidence type="ECO:0000313" key="2">
    <source>
        <dbReference type="EMBL" id="KAK3803148.1"/>
    </source>
</evidence>
<organism evidence="2 3">
    <name type="scientific">Elysia crispata</name>
    <name type="common">lettuce slug</name>
    <dbReference type="NCBI Taxonomy" id="231223"/>
    <lineage>
        <taxon>Eukaryota</taxon>
        <taxon>Metazoa</taxon>
        <taxon>Spiralia</taxon>
        <taxon>Lophotrochozoa</taxon>
        <taxon>Mollusca</taxon>
        <taxon>Gastropoda</taxon>
        <taxon>Heterobranchia</taxon>
        <taxon>Euthyneura</taxon>
        <taxon>Panpulmonata</taxon>
        <taxon>Sacoglossa</taxon>
        <taxon>Placobranchoidea</taxon>
        <taxon>Plakobranchidae</taxon>
        <taxon>Elysia</taxon>
    </lineage>
</organism>
<dbReference type="Proteomes" id="UP001283361">
    <property type="component" value="Unassembled WGS sequence"/>
</dbReference>
<proteinExistence type="predicted"/>
<feature type="compositionally biased region" description="Basic residues" evidence="1">
    <location>
        <begin position="19"/>
        <end position="38"/>
    </location>
</feature>
<dbReference type="EMBL" id="JAWDGP010000184">
    <property type="protein sequence ID" value="KAK3803148.1"/>
    <property type="molecule type" value="Genomic_DNA"/>
</dbReference>
<evidence type="ECO:0000256" key="1">
    <source>
        <dbReference type="SAM" id="MobiDB-lite"/>
    </source>
</evidence>
<dbReference type="AlphaFoldDB" id="A0AAE1BBP3"/>
<keyword evidence="3" id="KW-1185">Reference proteome</keyword>
<name>A0AAE1BBP3_9GAST</name>
<protein>
    <submittedName>
        <fullName evidence="2">Uncharacterized protein</fullName>
    </submittedName>
</protein>
<reference evidence="2" key="1">
    <citation type="journal article" date="2023" name="G3 (Bethesda)">
        <title>A reference genome for the long-term kleptoplast-retaining sea slug Elysia crispata morphotype clarki.</title>
        <authorList>
            <person name="Eastman K.E."/>
            <person name="Pendleton A.L."/>
            <person name="Shaikh M.A."/>
            <person name="Suttiyut T."/>
            <person name="Ogas R."/>
            <person name="Tomko P."/>
            <person name="Gavelis G."/>
            <person name="Widhalm J.R."/>
            <person name="Wisecaver J.H."/>
        </authorList>
    </citation>
    <scope>NUCLEOTIDE SEQUENCE</scope>
    <source>
        <strain evidence="2">ECLA1</strain>
    </source>
</reference>
<comment type="caution">
    <text evidence="2">The sequence shown here is derived from an EMBL/GenBank/DDBJ whole genome shotgun (WGS) entry which is preliminary data.</text>
</comment>
<evidence type="ECO:0000313" key="3">
    <source>
        <dbReference type="Proteomes" id="UP001283361"/>
    </source>
</evidence>
<feature type="region of interest" description="Disordered" evidence="1">
    <location>
        <begin position="19"/>
        <end position="46"/>
    </location>
</feature>
<gene>
    <name evidence="2" type="ORF">RRG08_060120</name>
</gene>
<sequence length="100" mass="11692">MFFFLCLGHHFLIENLHRHQVKPHKSRRKEAKGKRRKKNQETSPHQRLFRINVRDGLNGQAGKIDVQASIKWRKHHGTAQTIVARFRSRPAAKFDGGENC</sequence>
<accession>A0AAE1BBP3</accession>